<evidence type="ECO:0000256" key="7">
    <source>
        <dbReference type="ARBA" id="ARBA00023027"/>
    </source>
</evidence>
<dbReference type="InterPro" id="IPR014729">
    <property type="entry name" value="Rossmann-like_a/b/a_fold"/>
</dbReference>
<organism evidence="9 10">
    <name type="scientific">Geodia barretti</name>
    <name type="common">Barrett's horny sponge</name>
    <dbReference type="NCBI Taxonomy" id="519541"/>
    <lineage>
        <taxon>Eukaryota</taxon>
        <taxon>Metazoa</taxon>
        <taxon>Porifera</taxon>
        <taxon>Demospongiae</taxon>
        <taxon>Heteroscleromorpha</taxon>
        <taxon>Tetractinellida</taxon>
        <taxon>Astrophorina</taxon>
        <taxon>Geodiidae</taxon>
        <taxon>Geodia</taxon>
    </lineage>
</organism>
<dbReference type="HAMAP" id="MF_00244">
    <property type="entry name" value="NaMN_adenylyltr"/>
    <property type="match status" value="1"/>
</dbReference>
<evidence type="ECO:0000256" key="6">
    <source>
        <dbReference type="ARBA" id="ARBA00022840"/>
    </source>
</evidence>
<keyword evidence="6" id="KW-0067">ATP-binding</keyword>
<comment type="pathway">
    <text evidence="1">Cofactor biosynthesis; NAD(+) biosynthesis.</text>
</comment>
<dbReference type="PANTHER" id="PTHR39321:SF3">
    <property type="entry name" value="PHOSPHOPANTETHEINE ADENYLYLTRANSFERASE"/>
    <property type="match status" value="1"/>
</dbReference>
<dbReference type="InterPro" id="IPR004821">
    <property type="entry name" value="Cyt_trans-like"/>
</dbReference>
<evidence type="ECO:0000313" key="10">
    <source>
        <dbReference type="Proteomes" id="UP001174909"/>
    </source>
</evidence>
<keyword evidence="2" id="KW-0662">Pyridine nucleotide biosynthesis</keyword>
<keyword evidence="5" id="KW-0547">Nucleotide-binding</keyword>
<evidence type="ECO:0000256" key="3">
    <source>
        <dbReference type="ARBA" id="ARBA00022679"/>
    </source>
</evidence>
<evidence type="ECO:0000256" key="4">
    <source>
        <dbReference type="ARBA" id="ARBA00022695"/>
    </source>
</evidence>
<dbReference type="InterPro" id="IPR005248">
    <property type="entry name" value="NadD/NMNAT"/>
</dbReference>
<evidence type="ECO:0000313" key="9">
    <source>
        <dbReference type="EMBL" id="CAI8044638.1"/>
    </source>
</evidence>
<accession>A0AA35TAX5</accession>
<dbReference type="Proteomes" id="UP001174909">
    <property type="component" value="Unassembled WGS sequence"/>
</dbReference>
<evidence type="ECO:0000256" key="2">
    <source>
        <dbReference type="ARBA" id="ARBA00022642"/>
    </source>
</evidence>
<reference evidence="9" key="1">
    <citation type="submission" date="2023-03" db="EMBL/GenBank/DDBJ databases">
        <authorList>
            <person name="Steffen K."/>
            <person name="Cardenas P."/>
        </authorList>
    </citation>
    <scope>NUCLEOTIDE SEQUENCE</scope>
</reference>
<evidence type="ECO:0000256" key="5">
    <source>
        <dbReference type="ARBA" id="ARBA00022741"/>
    </source>
</evidence>
<dbReference type="GO" id="GO:0070566">
    <property type="term" value="F:adenylyltransferase activity"/>
    <property type="evidence" value="ECO:0007669"/>
    <property type="project" value="UniProtKB-ARBA"/>
</dbReference>
<gene>
    <name evidence="9" type="ORF">GBAR_LOCUS24741</name>
</gene>
<dbReference type="NCBIfam" id="TIGR00482">
    <property type="entry name" value="nicotinate (nicotinamide) nucleotide adenylyltransferase"/>
    <property type="match status" value="1"/>
</dbReference>
<dbReference type="SUPFAM" id="SSF52374">
    <property type="entry name" value="Nucleotidylyl transferase"/>
    <property type="match status" value="1"/>
</dbReference>
<feature type="non-terminal residue" evidence="9">
    <location>
        <position position="1"/>
    </location>
</feature>
<feature type="domain" description="Cytidyltransferase-like" evidence="8">
    <location>
        <begin position="10"/>
        <end position="171"/>
    </location>
</feature>
<dbReference type="EMBL" id="CASHTH010003409">
    <property type="protein sequence ID" value="CAI8044638.1"/>
    <property type="molecule type" value="Genomic_DNA"/>
</dbReference>
<protein>
    <submittedName>
        <fullName evidence="9">Probable nicotinate-nucleotide adenylyltransferase</fullName>
    </submittedName>
</protein>
<dbReference type="AlphaFoldDB" id="A0AA35TAX5"/>
<dbReference type="CDD" id="cd02165">
    <property type="entry name" value="NMNAT"/>
    <property type="match status" value="1"/>
</dbReference>
<dbReference type="PANTHER" id="PTHR39321">
    <property type="entry name" value="NICOTINATE-NUCLEOTIDE ADENYLYLTRANSFERASE-RELATED"/>
    <property type="match status" value="1"/>
</dbReference>
<keyword evidence="3" id="KW-0808">Transferase</keyword>
<keyword evidence="4 9" id="KW-0548">Nucleotidyltransferase</keyword>
<dbReference type="Gene3D" id="3.40.50.620">
    <property type="entry name" value="HUPs"/>
    <property type="match status" value="1"/>
</dbReference>
<keyword evidence="7" id="KW-0520">NAD</keyword>
<evidence type="ECO:0000256" key="1">
    <source>
        <dbReference type="ARBA" id="ARBA00004790"/>
    </source>
</evidence>
<sequence>SESSAALSIPVHLGHLEIAQRAKEEARLDQIIFIPAGQPRLKSAEPTAGQGQRLSMLRLAVDGVSGFEVSDAELWRSGPTHTVETLRDLGDELGGGWELVFILGLDVLSKFDEWVDPEGVVELASLLAVSRPGYAAFDWDGFYERCPYAAGRVECIDSTAIDISASELRRRLAEGTPVDGLMPEAVARYIRENGLYGT</sequence>
<dbReference type="GO" id="GO:0005524">
    <property type="term" value="F:ATP binding"/>
    <property type="evidence" value="ECO:0007669"/>
    <property type="project" value="UniProtKB-KW"/>
</dbReference>
<evidence type="ECO:0000259" key="8">
    <source>
        <dbReference type="Pfam" id="PF01467"/>
    </source>
</evidence>
<dbReference type="Pfam" id="PF01467">
    <property type="entry name" value="CTP_transf_like"/>
    <property type="match status" value="1"/>
</dbReference>
<dbReference type="GO" id="GO:0009435">
    <property type="term" value="P:NAD+ biosynthetic process"/>
    <property type="evidence" value="ECO:0007669"/>
    <property type="project" value="InterPro"/>
</dbReference>
<proteinExistence type="inferred from homology"/>
<keyword evidence="10" id="KW-1185">Reference proteome</keyword>
<comment type="caution">
    <text evidence="9">The sequence shown here is derived from an EMBL/GenBank/DDBJ whole genome shotgun (WGS) entry which is preliminary data.</text>
</comment>
<name>A0AA35TAX5_GEOBA</name>